<feature type="transmembrane region" description="Helical" evidence="1">
    <location>
        <begin position="33"/>
        <end position="50"/>
    </location>
</feature>
<keyword evidence="1" id="KW-1133">Transmembrane helix</keyword>
<keyword evidence="3" id="KW-1185">Reference proteome</keyword>
<gene>
    <name evidence="2" type="ORF">STRUR_1382</name>
</gene>
<dbReference type="STRING" id="764291.STRUR_1382"/>
<name>G5KGY8_9STRE</name>
<keyword evidence="1" id="KW-0812">Transmembrane</keyword>
<keyword evidence="1" id="KW-0472">Membrane</keyword>
<proteinExistence type="predicted"/>
<evidence type="ECO:0000313" key="3">
    <source>
        <dbReference type="Proteomes" id="UP000005388"/>
    </source>
</evidence>
<dbReference type="RefSeq" id="WP_006740236.1">
    <property type="nucleotide sequence ID" value="NZ_AEUZ02000001.1"/>
</dbReference>
<sequence length="104" mass="12511">MTFSIDGGMVWFNFYITNLLAFRFQDKIFSFKMETFILLNIAMIIYGIIWTDNMDSLMMIFLVPILNFSMLYFWRKEAESDRQKQLLLEKNESINLLLAENERN</sequence>
<dbReference type="Proteomes" id="UP000005388">
    <property type="component" value="Unassembled WGS sequence"/>
</dbReference>
<dbReference type="EMBL" id="AEUZ02000001">
    <property type="protein sequence ID" value="EHJ57532.1"/>
    <property type="molecule type" value="Genomic_DNA"/>
</dbReference>
<protein>
    <submittedName>
        <fullName evidence="2">Uncharacterized protein</fullName>
    </submittedName>
</protein>
<reference evidence="2 3" key="1">
    <citation type="journal article" date="2014" name="Int. J. Syst. Evol. Microbiol.">
        <title>Phylogenomics and the dynamic genome evolution of the genus Streptococcus.</title>
        <authorList>
            <consortium name="The Broad Institute Genome Sequencing Platform"/>
            <person name="Richards V.P."/>
            <person name="Palmer S.R."/>
            <person name="Pavinski Bitar P.D."/>
            <person name="Qin X."/>
            <person name="Weinstock G.M."/>
            <person name="Highlander S.K."/>
            <person name="Town C.D."/>
            <person name="Burne R.A."/>
            <person name="Stanhope M.J."/>
        </authorList>
    </citation>
    <scope>NUCLEOTIDE SEQUENCE [LARGE SCALE GENOMIC DNA]</scope>
    <source>
        <strain evidence="2 3">2285-97</strain>
    </source>
</reference>
<feature type="transmembrane region" description="Helical" evidence="1">
    <location>
        <begin position="56"/>
        <end position="74"/>
    </location>
</feature>
<comment type="caution">
    <text evidence="2">The sequence shown here is derived from an EMBL/GenBank/DDBJ whole genome shotgun (WGS) entry which is preliminary data.</text>
</comment>
<dbReference type="AlphaFoldDB" id="G5KGY8"/>
<accession>G5KGY8</accession>
<organism evidence="2 3">
    <name type="scientific">Streptococcus urinalis 2285-97</name>
    <dbReference type="NCBI Taxonomy" id="764291"/>
    <lineage>
        <taxon>Bacteria</taxon>
        <taxon>Bacillati</taxon>
        <taxon>Bacillota</taxon>
        <taxon>Bacilli</taxon>
        <taxon>Lactobacillales</taxon>
        <taxon>Streptococcaceae</taxon>
        <taxon>Streptococcus</taxon>
    </lineage>
</organism>
<evidence type="ECO:0000256" key="1">
    <source>
        <dbReference type="SAM" id="Phobius"/>
    </source>
</evidence>
<evidence type="ECO:0000313" key="2">
    <source>
        <dbReference type="EMBL" id="EHJ57532.1"/>
    </source>
</evidence>